<dbReference type="GO" id="GO:0003824">
    <property type="term" value="F:catalytic activity"/>
    <property type="evidence" value="ECO:0007669"/>
    <property type="project" value="InterPro"/>
</dbReference>
<dbReference type="AlphaFoldDB" id="A0A086AEY0"/>
<protein>
    <submittedName>
        <fullName evidence="2">Sulfurase</fullName>
    </submittedName>
</protein>
<sequence length="264" mass="30189">MSTSYIVKELYIYPIKSLAGISCKSAMAEEMGFENDRRWMLVDEFNQFITQREYPFLSQFYPQISDGKMTITYLDKKHEFFIDENLDTPISSMVWDDKSEVVEVKKTTSEWFTAQLGFTCKLVKIINIGDRKHTSSKLDTTFNVSLADGYPYLLIGSESLDNLNEKLAEKITVLRFRPNIVISTTVAHEEDNFEAFQIGNGKFKNIKPCGRCIMVNNDPSKGVVKKEPLKTLSKYRKIDNSVFFGTNLICLENAVINVGDTIVF</sequence>
<dbReference type="PANTHER" id="PTHR14237">
    <property type="entry name" value="MOLYBDOPTERIN COFACTOR SULFURASE MOSC"/>
    <property type="match status" value="1"/>
</dbReference>
<dbReference type="InterPro" id="IPR011037">
    <property type="entry name" value="Pyrv_Knase-like_insert_dom_sf"/>
</dbReference>
<gene>
    <name evidence="3" type="ORF">B0A62_14350</name>
    <name evidence="2" type="ORF">IW20_14910</name>
</gene>
<dbReference type="GO" id="GO:0030151">
    <property type="term" value="F:molybdenum ion binding"/>
    <property type="evidence" value="ECO:0007669"/>
    <property type="project" value="InterPro"/>
</dbReference>
<dbReference type="GO" id="GO:0030170">
    <property type="term" value="F:pyridoxal phosphate binding"/>
    <property type="evidence" value="ECO:0007669"/>
    <property type="project" value="InterPro"/>
</dbReference>
<dbReference type="SUPFAM" id="SSF50800">
    <property type="entry name" value="PK beta-barrel domain-like"/>
    <property type="match status" value="1"/>
</dbReference>
<dbReference type="OrthoDB" id="581532at2"/>
<evidence type="ECO:0000313" key="2">
    <source>
        <dbReference type="EMBL" id="KFF15244.1"/>
    </source>
</evidence>
<dbReference type="STRING" id="991.IW20_14910"/>
<evidence type="ECO:0000313" key="3">
    <source>
        <dbReference type="EMBL" id="OXA93012.1"/>
    </source>
</evidence>
<reference evidence="3 5" key="2">
    <citation type="submission" date="2016-11" db="EMBL/GenBank/DDBJ databases">
        <title>Whole genomes of Flavobacteriaceae.</title>
        <authorList>
            <person name="Stine C."/>
            <person name="Li C."/>
            <person name="Tadesse D."/>
        </authorList>
    </citation>
    <scope>NUCLEOTIDE SEQUENCE [LARGE SCALE GENOMIC DNA]</scope>
    <source>
        <strain evidence="3 5">ATCC 29551</strain>
    </source>
</reference>
<dbReference type="Pfam" id="PF03476">
    <property type="entry name" value="MOSC_N"/>
    <property type="match status" value="1"/>
</dbReference>
<comment type="caution">
    <text evidence="2">The sequence shown here is derived from an EMBL/GenBank/DDBJ whole genome shotgun (WGS) entry which is preliminary data.</text>
</comment>
<evidence type="ECO:0000313" key="4">
    <source>
        <dbReference type="Proteomes" id="UP000028712"/>
    </source>
</evidence>
<accession>A0A086AEY0</accession>
<dbReference type="EMBL" id="JPRM01000023">
    <property type="protein sequence ID" value="KFF15244.1"/>
    <property type="molecule type" value="Genomic_DNA"/>
</dbReference>
<dbReference type="InterPro" id="IPR005302">
    <property type="entry name" value="MoCF_Sase_C"/>
</dbReference>
<dbReference type="PANTHER" id="PTHR14237:SF19">
    <property type="entry name" value="MITOCHONDRIAL AMIDOXIME REDUCING COMPONENT 1"/>
    <property type="match status" value="1"/>
</dbReference>
<reference evidence="2 4" key="1">
    <citation type="submission" date="2014-07" db="EMBL/GenBank/DDBJ databases">
        <title>Genome of Flavobacterium hydatis DSM 2063.</title>
        <authorList>
            <person name="Pipes S.E."/>
            <person name="Stropko S.J."/>
            <person name="Newman J.D."/>
        </authorList>
    </citation>
    <scope>NUCLEOTIDE SEQUENCE [LARGE SCALE GENOMIC DNA]</scope>
    <source>
        <strain evidence="2 4">DSM 2063</strain>
    </source>
</reference>
<keyword evidence="5" id="KW-1185">Reference proteome</keyword>
<dbReference type="Pfam" id="PF03473">
    <property type="entry name" value="MOSC"/>
    <property type="match status" value="1"/>
</dbReference>
<dbReference type="SUPFAM" id="SSF141673">
    <property type="entry name" value="MOSC N-terminal domain-like"/>
    <property type="match status" value="1"/>
</dbReference>
<dbReference type="eggNOG" id="COG3217">
    <property type="taxonomic scope" value="Bacteria"/>
</dbReference>
<dbReference type="PROSITE" id="PS51340">
    <property type="entry name" value="MOSC"/>
    <property type="match status" value="1"/>
</dbReference>
<dbReference type="Proteomes" id="UP000028712">
    <property type="component" value="Unassembled WGS sequence"/>
</dbReference>
<dbReference type="Proteomes" id="UP000198424">
    <property type="component" value="Unassembled WGS sequence"/>
</dbReference>
<proteinExistence type="predicted"/>
<dbReference type="InterPro" id="IPR005303">
    <property type="entry name" value="MOCOS_middle"/>
</dbReference>
<feature type="domain" description="MOSC" evidence="1">
    <location>
        <begin position="120"/>
        <end position="264"/>
    </location>
</feature>
<dbReference type="EMBL" id="MUGY01000018">
    <property type="protein sequence ID" value="OXA93012.1"/>
    <property type="molecule type" value="Genomic_DNA"/>
</dbReference>
<organism evidence="2 4">
    <name type="scientific">Flavobacterium hydatis</name>
    <name type="common">Cytophaga aquatilis</name>
    <dbReference type="NCBI Taxonomy" id="991"/>
    <lineage>
        <taxon>Bacteria</taxon>
        <taxon>Pseudomonadati</taxon>
        <taxon>Bacteroidota</taxon>
        <taxon>Flavobacteriia</taxon>
        <taxon>Flavobacteriales</taxon>
        <taxon>Flavobacteriaceae</taxon>
        <taxon>Flavobacterium</taxon>
    </lineage>
</organism>
<evidence type="ECO:0000259" key="1">
    <source>
        <dbReference type="PROSITE" id="PS51340"/>
    </source>
</evidence>
<evidence type="ECO:0000313" key="5">
    <source>
        <dbReference type="Proteomes" id="UP000198424"/>
    </source>
</evidence>
<name>A0A086AEY0_FLAHY</name>